<dbReference type="Proteomes" id="UP000232693">
    <property type="component" value="Chromosome"/>
</dbReference>
<dbReference type="InterPro" id="IPR004323">
    <property type="entry name" value="Ion_tolerance_CutA"/>
</dbReference>
<gene>
    <name evidence="2" type="ORF">CW740_01080</name>
</gene>
<dbReference type="GO" id="GO:0005507">
    <property type="term" value="F:copper ion binding"/>
    <property type="evidence" value="ECO:0007669"/>
    <property type="project" value="TreeGrafter"/>
</dbReference>
<proteinExistence type="inferred from homology"/>
<dbReference type="RefSeq" id="WP_106645820.1">
    <property type="nucleotide sequence ID" value="NZ_BMGO01000001.1"/>
</dbReference>
<comment type="similarity">
    <text evidence="1">Belongs to the CutA family.</text>
</comment>
<keyword evidence="3" id="KW-1185">Reference proteome</keyword>
<dbReference type="InterPro" id="IPR011322">
    <property type="entry name" value="N-reg_PII-like_a/b"/>
</dbReference>
<evidence type="ECO:0000313" key="3">
    <source>
        <dbReference type="Proteomes" id="UP000232693"/>
    </source>
</evidence>
<protein>
    <submittedName>
        <fullName evidence="2">Divalent-cation tolerance protein CutA</fullName>
    </submittedName>
</protein>
<dbReference type="PANTHER" id="PTHR23419">
    <property type="entry name" value="DIVALENT CATION TOLERANCE CUTA-RELATED"/>
    <property type="match status" value="1"/>
</dbReference>
<accession>A0A2K9ANB2</accession>
<dbReference type="InterPro" id="IPR015867">
    <property type="entry name" value="N-reg_PII/ATP_PRibTrfase_C"/>
</dbReference>
<dbReference type="KEGG" id="kpd:CW740_01080"/>
<name>A0A2K9ANB2_9GAMM</name>
<dbReference type="Gene3D" id="3.30.70.120">
    <property type="match status" value="1"/>
</dbReference>
<dbReference type="GO" id="GO:0010038">
    <property type="term" value="P:response to metal ion"/>
    <property type="evidence" value="ECO:0007669"/>
    <property type="project" value="InterPro"/>
</dbReference>
<dbReference type="OrthoDB" id="37622at2"/>
<dbReference type="Pfam" id="PF03091">
    <property type="entry name" value="CutA1"/>
    <property type="match status" value="1"/>
</dbReference>
<evidence type="ECO:0000313" key="2">
    <source>
        <dbReference type="EMBL" id="AUD77903.1"/>
    </source>
</evidence>
<dbReference type="PANTHER" id="PTHR23419:SF8">
    <property type="entry name" value="FI09726P"/>
    <property type="match status" value="1"/>
</dbReference>
<reference evidence="2 3" key="1">
    <citation type="submission" date="2017-12" db="EMBL/GenBank/DDBJ databases">
        <title>Kangiella profundi FT102 completed genome.</title>
        <authorList>
            <person name="Xu J."/>
            <person name="Wang J."/>
            <person name="Lu Y."/>
        </authorList>
    </citation>
    <scope>NUCLEOTIDE SEQUENCE [LARGE SCALE GENOMIC DNA]</scope>
    <source>
        <strain evidence="2 3">FT102</strain>
    </source>
</reference>
<dbReference type="EMBL" id="CP025120">
    <property type="protein sequence ID" value="AUD77903.1"/>
    <property type="molecule type" value="Genomic_DNA"/>
</dbReference>
<dbReference type="SUPFAM" id="SSF54913">
    <property type="entry name" value="GlnB-like"/>
    <property type="match status" value="1"/>
</dbReference>
<dbReference type="AlphaFoldDB" id="A0A2K9ANB2"/>
<evidence type="ECO:0000256" key="1">
    <source>
        <dbReference type="ARBA" id="ARBA00010169"/>
    </source>
</evidence>
<sequence length="117" mass="13247">MTRLSEQDDFQVALCTAPDQETAERLAELMVSDQLAACVNIVPNITSVYRWHDASGRSAVEKDAEVLMIIKTHAELMAELGELLEKEHPYDVFELISCNIEQASSAYLEWLENSLRF</sequence>
<organism evidence="2 3">
    <name type="scientific">Kangiella profundi</name>
    <dbReference type="NCBI Taxonomy" id="1561924"/>
    <lineage>
        <taxon>Bacteria</taxon>
        <taxon>Pseudomonadati</taxon>
        <taxon>Pseudomonadota</taxon>
        <taxon>Gammaproteobacteria</taxon>
        <taxon>Kangiellales</taxon>
        <taxon>Kangiellaceae</taxon>
        <taxon>Kangiella</taxon>
    </lineage>
</organism>